<proteinExistence type="predicted"/>
<name>A0AAE0YZ46_9GAST</name>
<evidence type="ECO:0000313" key="4">
    <source>
        <dbReference type="Proteomes" id="UP001283361"/>
    </source>
</evidence>
<feature type="transmembrane region" description="Helical" evidence="2">
    <location>
        <begin position="52"/>
        <end position="75"/>
    </location>
</feature>
<reference evidence="3" key="1">
    <citation type="journal article" date="2023" name="G3 (Bethesda)">
        <title>A reference genome for the long-term kleptoplast-retaining sea slug Elysia crispata morphotype clarki.</title>
        <authorList>
            <person name="Eastman K.E."/>
            <person name="Pendleton A.L."/>
            <person name="Shaikh M.A."/>
            <person name="Suttiyut T."/>
            <person name="Ogas R."/>
            <person name="Tomko P."/>
            <person name="Gavelis G."/>
            <person name="Widhalm J.R."/>
            <person name="Wisecaver J.H."/>
        </authorList>
    </citation>
    <scope>NUCLEOTIDE SEQUENCE</scope>
    <source>
        <strain evidence="3">ECLA1</strain>
    </source>
</reference>
<comment type="caution">
    <text evidence="3">The sequence shown here is derived from an EMBL/GenBank/DDBJ whole genome shotgun (WGS) entry which is preliminary data.</text>
</comment>
<evidence type="ECO:0000256" key="1">
    <source>
        <dbReference type="SAM" id="MobiDB-lite"/>
    </source>
</evidence>
<keyword evidence="2" id="KW-1133">Transmembrane helix</keyword>
<protein>
    <submittedName>
        <fullName evidence="3">Uncharacterized protein</fullName>
    </submittedName>
</protein>
<dbReference type="Proteomes" id="UP001283361">
    <property type="component" value="Unassembled WGS sequence"/>
</dbReference>
<dbReference type="EMBL" id="JAWDGP010005065">
    <property type="protein sequence ID" value="KAK3759864.1"/>
    <property type="molecule type" value="Genomic_DNA"/>
</dbReference>
<feature type="region of interest" description="Disordered" evidence="1">
    <location>
        <begin position="80"/>
        <end position="118"/>
    </location>
</feature>
<keyword evidence="4" id="KW-1185">Reference proteome</keyword>
<keyword evidence="2" id="KW-0812">Transmembrane</keyword>
<feature type="region of interest" description="Disordered" evidence="1">
    <location>
        <begin position="1"/>
        <end position="32"/>
    </location>
</feature>
<accession>A0AAE0YZ46</accession>
<sequence>MLQGTERNDSVGIKGKNPELFSRQSKVGRQGKKNCGRREDIWVKGCRHETGAVGGAVLSFVCCFFSALACLCLMAKGTSEEKDVKGQPGPTFSGNPLTSDGRQHRQQKLSARAKREES</sequence>
<gene>
    <name evidence="3" type="ORF">RRG08_028866</name>
</gene>
<dbReference type="AlphaFoldDB" id="A0AAE0YZ46"/>
<evidence type="ECO:0000256" key="2">
    <source>
        <dbReference type="SAM" id="Phobius"/>
    </source>
</evidence>
<organism evidence="3 4">
    <name type="scientific">Elysia crispata</name>
    <name type="common">lettuce slug</name>
    <dbReference type="NCBI Taxonomy" id="231223"/>
    <lineage>
        <taxon>Eukaryota</taxon>
        <taxon>Metazoa</taxon>
        <taxon>Spiralia</taxon>
        <taxon>Lophotrochozoa</taxon>
        <taxon>Mollusca</taxon>
        <taxon>Gastropoda</taxon>
        <taxon>Heterobranchia</taxon>
        <taxon>Euthyneura</taxon>
        <taxon>Panpulmonata</taxon>
        <taxon>Sacoglossa</taxon>
        <taxon>Placobranchoidea</taxon>
        <taxon>Plakobranchidae</taxon>
        <taxon>Elysia</taxon>
    </lineage>
</organism>
<keyword evidence="2" id="KW-0472">Membrane</keyword>
<feature type="compositionally biased region" description="Polar residues" evidence="1">
    <location>
        <begin position="90"/>
        <end position="100"/>
    </location>
</feature>
<evidence type="ECO:0000313" key="3">
    <source>
        <dbReference type="EMBL" id="KAK3759864.1"/>
    </source>
</evidence>